<dbReference type="AlphaFoldDB" id="A0A7W4VPR0"/>
<organism evidence="2 3">
    <name type="scientific">Microvirga lupini</name>
    <dbReference type="NCBI Taxonomy" id="420324"/>
    <lineage>
        <taxon>Bacteria</taxon>
        <taxon>Pseudomonadati</taxon>
        <taxon>Pseudomonadota</taxon>
        <taxon>Alphaproteobacteria</taxon>
        <taxon>Hyphomicrobiales</taxon>
        <taxon>Methylobacteriaceae</taxon>
        <taxon>Microvirga</taxon>
    </lineage>
</organism>
<evidence type="ECO:0008006" key="4">
    <source>
        <dbReference type="Google" id="ProtNLM"/>
    </source>
</evidence>
<sequence length="126" mass="14058">MTVDVGTTPRKPLTPTQRLALFERFKGICVLCERKIEAGEPWIDEHLRALGLGGSNDLENRGPAHTACADLKTHGKDGDLARIAKAKRQKMRHLGIRTRKGPPIPGSRDSGWKRKMDGTLVRRNVR</sequence>
<dbReference type="RefSeq" id="WP_183452930.1">
    <property type="nucleotide sequence ID" value="NZ_JACHWB010000005.1"/>
</dbReference>
<gene>
    <name evidence="2" type="ORF">FHR70_003786</name>
</gene>
<accession>A0A7W4VPR0</accession>
<dbReference type="Proteomes" id="UP000532010">
    <property type="component" value="Unassembled WGS sequence"/>
</dbReference>
<evidence type="ECO:0000313" key="2">
    <source>
        <dbReference type="EMBL" id="MBB3020700.1"/>
    </source>
</evidence>
<proteinExistence type="predicted"/>
<dbReference type="Gene3D" id="1.10.30.50">
    <property type="match status" value="1"/>
</dbReference>
<feature type="compositionally biased region" description="Basic residues" evidence="1">
    <location>
        <begin position="87"/>
        <end position="100"/>
    </location>
</feature>
<comment type="caution">
    <text evidence="2">The sequence shown here is derived from an EMBL/GenBank/DDBJ whole genome shotgun (WGS) entry which is preliminary data.</text>
</comment>
<dbReference type="EMBL" id="JACHWB010000005">
    <property type="protein sequence ID" value="MBB3020700.1"/>
    <property type="molecule type" value="Genomic_DNA"/>
</dbReference>
<keyword evidence="3" id="KW-1185">Reference proteome</keyword>
<evidence type="ECO:0000256" key="1">
    <source>
        <dbReference type="SAM" id="MobiDB-lite"/>
    </source>
</evidence>
<protein>
    <recommendedName>
        <fullName evidence="4">HNH endonuclease</fullName>
    </recommendedName>
</protein>
<feature type="region of interest" description="Disordered" evidence="1">
    <location>
        <begin position="87"/>
        <end position="118"/>
    </location>
</feature>
<evidence type="ECO:0000313" key="3">
    <source>
        <dbReference type="Proteomes" id="UP000532010"/>
    </source>
</evidence>
<name>A0A7W4VPR0_9HYPH</name>
<reference evidence="2 3" key="1">
    <citation type="submission" date="2020-08" db="EMBL/GenBank/DDBJ databases">
        <title>The Agave Microbiome: Exploring the role of microbial communities in plant adaptations to desert environments.</title>
        <authorList>
            <person name="Partida-Martinez L.P."/>
        </authorList>
    </citation>
    <scope>NUCLEOTIDE SEQUENCE [LARGE SCALE GENOMIC DNA]</scope>
    <source>
        <strain evidence="2 3">AT3.9</strain>
    </source>
</reference>